<organism evidence="2 3">
    <name type="scientific">Pseudopithomyces chartarum</name>
    <dbReference type="NCBI Taxonomy" id="1892770"/>
    <lineage>
        <taxon>Eukaryota</taxon>
        <taxon>Fungi</taxon>
        <taxon>Dikarya</taxon>
        <taxon>Ascomycota</taxon>
        <taxon>Pezizomycotina</taxon>
        <taxon>Dothideomycetes</taxon>
        <taxon>Pleosporomycetidae</taxon>
        <taxon>Pleosporales</taxon>
        <taxon>Massarineae</taxon>
        <taxon>Didymosphaeriaceae</taxon>
        <taxon>Pseudopithomyces</taxon>
    </lineage>
</organism>
<dbReference type="AlphaFoldDB" id="A0AAN6LXW8"/>
<keyword evidence="1" id="KW-0732">Signal</keyword>
<gene>
    <name evidence="2" type="ORF">GRF29_96g1526248</name>
</gene>
<evidence type="ECO:0000256" key="1">
    <source>
        <dbReference type="SAM" id="SignalP"/>
    </source>
</evidence>
<keyword evidence="3" id="KW-1185">Reference proteome</keyword>
<evidence type="ECO:0000313" key="2">
    <source>
        <dbReference type="EMBL" id="KAK3208137.1"/>
    </source>
</evidence>
<feature type="signal peptide" evidence="1">
    <location>
        <begin position="1"/>
        <end position="21"/>
    </location>
</feature>
<protein>
    <submittedName>
        <fullName evidence="2">Uncharacterized protein</fullName>
    </submittedName>
</protein>
<comment type="caution">
    <text evidence="2">The sequence shown here is derived from an EMBL/GenBank/DDBJ whole genome shotgun (WGS) entry which is preliminary data.</text>
</comment>
<dbReference type="EMBL" id="WVTA01000008">
    <property type="protein sequence ID" value="KAK3208137.1"/>
    <property type="molecule type" value="Genomic_DNA"/>
</dbReference>
<name>A0AAN6LXW8_9PLEO</name>
<sequence>MPFISILTLAILLPLLHHLHSLHTNFHLAKLTGLPVLLAPLDPHGTFWQLASHVFAPLLHHFEWCRILSTTWTWQDGARHHLKYGPTFIVASPARNIVFTCDELAVAEVLKKWKTWVKPSIYQIRNPPPLRPRPTNPPLHTPLLPPPRHKPFSQLFLSPPHPPPPFHLPNPQHPRSPHLPCELSFSLTMASLPVDQFSHGSSLRRGVDLQRRDLCGVGRGPENLSWDEVFAGGVYGGVPSSNHESYTLPSIRQGEYIDP</sequence>
<proteinExistence type="predicted"/>
<reference evidence="2 3" key="1">
    <citation type="submission" date="2021-02" db="EMBL/GenBank/DDBJ databases">
        <title>Genome assembly of Pseudopithomyces chartarum.</title>
        <authorList>
            <person name="Jauregui R."/>
            <person name="Singh J."/>
            <person name="Voisey C."/>
        </authorList>
    </citation>
    <scope>NUCLEOTIDE SEQUENCE [LARGE SCALE GENOMIC DNA]</scope>
    <source>
        <strain evidence="2 3">AGR01</strain>
    </source>
</reference>
<accession>A0AAN6LXW8</accession>
<feature type="chain" id="PRO_5042996402" evidence="1">
    <location>
        <begin position="22"/>
        <end position="259"/>
    </location>
</feature>
<dbReference type="Proteomes" id="UP001280581">
    <property type="component" value="Unassembled WGS sequence"/>
</dbReference>
<evidence type="ECO:0000313" key="3">
    <source>
        <dbReference type="Proteomes" id="UP001280581"/>
    </source>
</evidence>